<comment type="caution">
    <text evidence="1">The sequence shown here is derived from an EMBL/GenBank/DDBJ whole genome shotgun (WGS) entry which is preliminary data.</text>
</comment>
<protein>
    <submittedName>
        <fullName evidence="1">Uncharacterized protein</fullName>
    </submittedName>
</protein>
<dbReference type="EMBL" id="JBHSPA010000061">
    <property type="protein sequence ID" value="MFC5831127.1"/>
    <property type="molecule type" value="Genomic_DNA"/>
</dbReference>
<name>A0ABW1D0Y8_9ACTN</name>
<keyword evidence="2" id="KW-1185">Reference proteome</keyword>
<evidence type="ECO:0000313" key="1">
    <source>
        <dbReference type="EMBL" id="MFC5831127.1"/>
    </source>
</evidence>
<reference evidence="2" key="1">
    <citation type="journal article" date="2019" name="Int. J. Syst. Evol. Microbiol.">
        <title>The Global Catalogue of Microorganisms (GCM) 10K type strain sequencing project: providing services to taxonomists for standard genome sequencing and annotation.</title>
        <authorList>
            <consortium name="The Broad Institute Genomics Platform"/>
            <consortium name="The Broad Institute Genome Sequencing Center for Infectious Disease"/>
            <person name="Wu L."/>
            <person name="Ma J."/>
        </authorList>
    </citation>
    <scope>NUCLEOTIDE SEQUENCE [LARGE SCALE GENOMIC DNA]</scope>
    <source>
        <strain evidence="2">CCUG 53903</strain>
    </source>
</reference>
<organism evidence="1 2">
    <name type="scientific">Nonomuraea insulae</name>
    <dbReference type="NCBI Taxonomy" id="1616787"/>
    <lineage>
        <taxon>Bacteria</taxon>
        <taxon>Bacillati</taxon>
        <taxon>Actinomycetota</taxon>
        <taxon>Actinomycetes</taxon>
        <taxon>Streptosporangiales</taxon>
        <taxon>Streptosporangiaceae</taxon>
        <taxon>Nonomuraea</taxon>
    </lineage>
</organism>
<sequence length="53" mass="5924">MPDGVATLLSRHSPLATVLNDFYHDLQSESRKTPCPLEEIRQVAGRHALPLEL</sequence>
<dbReference type="RefSeq" id="WP_379520606.1">
    <property type="nucleotide sequence ID" value="NZ_JBHSPA010000061.1"/>
</dbReference>
<dbReference type="Proteomes" id="UP001596058">
    <property type="component" value="Unassembled WGS sequence"/>
</dbReference>
<accession>A0ABW1D0Y8</accession>
<evidence type="ECO:0000313" key="2">
    <source>
        <dbReference type="Proteomes" id="UP001596058"/>
    </source>
</evidence>
<gene>
    <name evidence="1" type="ORF">ACFPZ3_45355</name>
</gene>
<proteinExistence type="predicted"/>